<feature type="domain" description="HTH hxlR-type" evidence="4">
    <location>
        <begin position="18"/>
        <end position="118"/>
    </location>
</feature>
<keyword evidence="1" id="KW-0805">Transcription regulation</keyword>
<dbReference type="PROSITE" id="PS51118">
    <property type="entry name" value="HTH_HXLR"/>
    <property type="match status" value="1"/>
</dbReference>
<name>A0A3E1YGR8_9BACT</name>
<dbReference type="SUPFAM" id="SSF46785">
    <property type="entry name" value="Winged helix' DNA-binding domain"/>
    <property type="match status" value="1"/>
</dbReference>
<evidence type="ECO:0000256" key="3">
    <source>
        <dbReference type="ARBA" id="ARBA00023163"/>
    </source>
</evidence>
<evidence type="ECO:0000313" key="6">
    <source>
        <dbReference type="Proteomes" id="UP000260644"/>
    </source>
</evidence>
<organism evidence="5 6">
    <name type="scientific">Chitinophaga silvatica</name>
    <dbReference type="NCBI Taxonomy" id="2282649"/>
    <lineage>
        <taxon>Bacteria</taxon>
        <taxon>Pseudomonadati</taxon>
        <taxon>Bacteroidota</taxon>
        <taxon>Chitinophagia</taxon>
        <taxon>Chitinophagales</taxon>
        <taxon>Chitinophagaceae</taxon>
        <taxon>Chitinophaga</taxon>
    </lineage>
</organism>
<dbReference type="InterPro" id="IPR036390">
    <property type="entry name" value="WH_DNA-bd_sf"/>
</dbReference>
<proteinExistence type="predicted"/>
<dbReference type="InterPro" id="IPR036388">
    <property type="entry name" value="WH-like_DNA-bd_sf"/>
</dbReference>
<dbReference type="AlphaFoldDB" id="A0A3E1YGR8"/>
<dbReference type="Pfam" id="PF01638">
    <property type="entry name" value="HxlR"/>
    <property type="match status" value="1"/>
</dbReference>
<dbReference type="Proteomes" id="UP000260644">
    <property type="component" value="Unassembled WGS sequence"/>
</dbReference>
<protein>
    <submittedName>
        <fullName evidence="5">Transcriptional regulator</fullName>
    </submittedName>
</protein>
<evidence type="ECO:0000256" key="1">
    <source>
        <dbReference type="ARBA" id="ARBA00023015"/>
    </source>
</evidence>
<dbReference type="GO" id="GO:0003677">
    <property type="term" value="F:DNA binding"/>
    <property type="evidence" value="ECO:0007669"/>
    <property type="project" value="UniProtKB-KW"/>
</dbReference>
<reference evidence="5 6" key="1">
    <citation type="submission" date="2018-07" db="EMBL/GenBank/DDBJ databases">
        <title>Chitinophaga K2CV101002-2 sp. nov., isolated from a monsoon evergreen broad-leaved forest soil.</title>
        <authorList>
            <person name="Lv Y."/>
        </authorList>
    </citation>
    <scope>NUCLEOTIDE SEQUENCE [LARGE SCALE GENOMIC DNA]</scope>
    <source>
        <strain evidence="5 6">GDMCC 1.1288</strain>
    </source>
</reference>
<dbReference type="OrthoDB" id="2619345at2"/>
<dbReference type="RefSeq" id="WP_116973806.1">
    <property type="nucleotide sequence ID" value="NZ_QPMM01000001.1"/>
</dbReference>
<evidence type="ECO:0000259" key="4">
    <source>
        <dbReference type="PROSITE" id="PS51118"/>
    </source>
</evidence>
<dbReference type="InterPro" id="IPR002577">
    <property type="entry name" value="HTH_HxlR"/>
</dbReference>
<evidence type="ECO:0000313" key="5">
    <source>
        <dbReference type="EMBL" id="RFS26615.1"/>
    </source>
</evidence>
<keyword evidence="6" id="KW-1185">Reference proteome</keyword>
<sequence>MQVPFEQWTDFRISPETCPRTYMLAISDALNVFTGKWKLHIIGALLSGKRRFSEIEKTIPGITPRMLSKELKDLEINGIISRMENSGVEYHLTPSGNNISPILDAMIKWGIEHRNTYIGNKSL</sequence>
<accession>A0A3E1YGR8</accession>
<dbReference type="PANTHER" id="PTHR33204">
    <property type="entry name" value="TRANSCRIPTIONAL REGULATOR, MARR FAMILY"/>
    <property type="match status" value="1"/>
</dbReference>
<keyword evidence="2" id="KW-0238">DNA-binding</keyword>
<dbReference type="EMBL" id="QPMM01000001">
    <property type="protein sequence ID" value="RFS26615.1"/>
    <property type="molecule type" value="Genomic_DNA"/>
</dbReference>
<keyword evidence="3" id="KW-0804">Transcription</keyword>
<comment type="caution">
    <text evidence="5">The sequence shown here is derived from an EMBL/GenBank/DDBJ whole genome shotgun (WGS) entry which is preliminary data.</text>
</comment>
<dbReference type="Gene3D" id="1.10.10.10">
    <property type="entry name" value="Winged helix-like DNA-binding domain superfamily/Winged helix DNA-binding domain"/>
    <property type="match status" value="1"/>
</dbReference>
<evidence type="ECO:0000256" key="2">
    <source>
        <dbReference type="ARBA" id="ARBA00023125"/>
    </source>
</evidence>
<gene>
    <name evidence="5" type="ORF">DVR12_02170</name>
</gene>